<gene>
    <name evidence="2" type="ORF">TR51_28900</name>
</gene>
<dbReference type="AlphaFoldDB" id="A0A0D0PK37"/>
<evidence type="ECO:0000313" key="3">
    <source>
        <dbReference type="Proteomes" id="UP000032066"/>
    </source>
</evidence>
<evidence type="ECO:0000313" key="2">
    <source>
        <dbReference type="EMBL" id="KIQ62909.1"/>
    </source>
</evidence>
<proteinExistence type="predicted"/>
<dbReference type="InterPro" id="IPR010093">
    <property type="entry name" value="SinI_DNA-bd"/>
</dbReference>
<dbReference type="NCBIfam" id="TIGR01764">
    <property type="entry name" value="excise"/>
    <property type="match status" value="1"/>
</dbReference>
<comment type="caution">
    <text evidence="2">The sequence shown here is derived from an EMBL/GenBank/DDBJ whole genome shotgun (WGS) entry which is preliminary data.</text>
</comment>
<dbReference type="Pfam" id="PF12728">
    <property type="entry name" value="HTH_17"/>
    <property type="match status" value="1"/>
</dbReference>
<dbReference type="STRING" id="2064.TR51_28900"/>
<protein>
    <submittedName>
        <fullName evidence="2">Xis</fullName>
    </submittedName>
</protein>
<sequence>MTAIAPEPLAATDPTLALLPVEEAARRLGIGRTLAFALVASGDLESVTVGRLRRVPADAIGEYVARLRKSQNSRSAA</sequence>
<dbReference type="GO" id="GO:0003677">
    <property type="term" value="F:DNA binding"/>
    <property type="evidence" value="ECO:0007669"/>
    <property type="project" value="InterPro"/>
</dbReference>
<organism evidence="2 3">
    <name type="scientific">Kitasatospora griseola</name>
    <name type="common">Streptomyces griseolosporeus</name>
    <dbReference type="NCBI Taxonomy" id="2064"/>
    <lineage>
        <taxon>Bacteria</taxon>
        <taxon>Bacillati</taxon>
        <taxon>Actinomycetota</taxon>
        <taxon>Actinomycetes</taxon>
        <taxon>Kitasatosporales</taxon>
        <taxon>Streptomycetaceae</taxon>
        <taxon>Kitasatospora</taxon>
    </lineage>
</organism>
<dbReference type="EMBL" id="JXZB01000004">
    <property type="protein sequence ID" value="KIQ62909.1"/>
    <property type="molecule type" value="Genomic_DNA"/>
</dbReference>
<dbReference type="RefSeq" id="WP_043915207.1">
    <property type="nucleotide sequence ID" value="NZ_JXZB01000004.1"/>
</dbReference>
<dbReference type="InterPro" id="IPR041657">
    <property type="entry name" value="HTH_17"/>
</dbReference>
<name>A0A0D0PK37_KITGR</name>
<dbReference type="PATRIC" id="fig|2064.6.peg.6137"/>
<dbReference type="OrthoDB" id="1093249at2"/>
<feature type="domain" description="Helix-turn-helix" evidence="1">
    <location>
        <begin position="21"/>
        <end position="66"/>
    </location>
</feature>
<keyword evidence="3" id="KW-1185">Reference proteome</keyword>
<evidence type="ECO:0000259" key="1">
    <source>
        <dbReference type="Pfam" id="PF12728"/>
    </source>
</evidence>
<dbReference type="Proteomes" id="UP000032066">
    <property type="component" value="Unassembled WGS sequence"/>
</dbReference>
<reference evidence="2 3" key="1">
    <citation type="submission" date="2015-02" db="EMBL/GenBank/DDBJ databases">
        <title>Draft genome sequence of Kitasatospora griseola MF730-N6, a bafilomycin, terpentecin and satosporin producer.</title>
        <authorList>
            <person name="Arens J.C."/>
            <person name="Haltli B."/>
            <person name="Kerr R.G."/>
        </authorList>
    </citation>
    <scope>NUCLEOTIDE SEQUENCE [LARGE SCALE GENOMIC DNA]</scope>
    <source>
        <strain evidence="2 3">MF730-N6</strain>
    </source>
</reference>
<accession>A0A0D0PK37</accession>